<evidence type="ECO:0000313" key="3">
    <source>
        <dbReference type="Proteomes" id="UP000179934"/>
    </source>
</evidence>
<dbReference type="RefSeq" id="WP_042021618.1">
    <property type="nucleotide sequence ID" value="NZ_CDBW01000027.1"/>
</dbReference>
<protein>
    <recommendedName>
        <fullName evidence="4">Solute-binding protein family 3/N-terminal domain-containing protein</fullName>
    </recommendedName>
</protein>
<feature type="chain" id="PRO_5010193017" description="Solute-binding protein family 3/N-terminal domain-containing protein" evidence="1">
    <location>
        <begin position="19"/>
        <end position="216"/>
    </location>
</feature>
<dbReference type="SUPFAM" id="SSF53850">
    <property type="entry name" value="Periplasmic binding protein-like II"/>
    <property type="match status" value="1"/>
</dbReference>
<proteinExistence type="predicted"/>
<gene>
    <name evidence="2" type="ORF">BJD16_20265</name>
</gene>
<name>A0A1S2CNE9_AERSO</name>
<sequence length="216" mass="24357">MKWIGWLLLVGLTPVAHATPLKLAAAVEHTAILHPFIHDWFGRAGIDFQLIPCTYARCEKLIESVNAVDGDMARIKGFDQTHPHLLQVGAPLSEAAIYGKPRDNPNWPPAKGAMIGCLRGNQWCERNLGNYQVIWLNDEKQGLAQLHRGKVDWIIKMRAAYQPALAAPWQKIAKEQVFLYLDKKHRADIAALLKVQLVLINNGRWLAMQKQYLSAI</sequence>
<evidence type="ECO:0000313" key="2">
    <source>
        <dbReference type="EMBL" id="OHY89477.1"/>
    </source>
</evidence>
<comment type="caution">
    <text evidence="2">The sequence shown here is derived from an EMBL/GenBank/DDBJ whole genome shotgun (WGS) entry which is preliminary data.</text>
</comment>
<dbReference type="EMBL" id="MKFU01000042">
    <property type="protein sequence ID" value="OHY89477.1"/>
    <property type="molecule type" value="Genomic_DNA"/>
</dbReference>
<accession>A0A1S2CNE9</accession>
<feature type="signal peptide" evidence="1">
    <location>
        <begin position="1"/>
        <end position="18"/>
    </location>
</feature>
<dbReference type="Proteomes" id="UP000179934">
    <property type="component" value="Unassembled WGS sequence"/>
</dbReference>
<organism evidence="2 3">
    <name type="scientific">Aeromonas sobria</name>
    <dbReference type="NCBI Taxonomy" id="646"/>
    <lineage>
        <taxon>Bacteria</taxon>
        <taxon>Pseudomonadati</taxon>
        <taxon>Pseudomonadota</taxon>
        <taxon>Gammaproteobacteria</taxon>
        <taxon>Aeromonadales</taxon>
        <taxon>Aeromonadaceae</taxon>
        <taxon>Aeromonas</taxon>
    </lineage>
</organism>
<evidence type="ECO:0000256" key="1">
    <source>
        <dbReference type="SAM" id="SignalP"/>
    </source>
</evidence>
<dbReference type="OrthoDB" id="5584458at2"/>
<keyword evidence="1" id="KW-0732">Signal</keyword>
<evidence type="ECO:0008006" key="4">
    <source>
        <dbReference type="Google" id="ProtNLM"/>
    </source>
</evidence>
<dbReference type="GeneID" id="58922900"/>
<reference evidence="2 3" key="1">
    <citation type="submission" date="2016-09" db="EMBL/GenBank/DDBJ databases">
        <title>Draft Genome Sequence of Aeromonas sobria Strain 08005, Isolated from Sick Rana catesbeiana.</title>
        <authorList>
            <person name="Yang Q."/>
        </authorList>
    </citation>
    <scope>NUCLEOTIDE SEQUENCE [LARGE SCALE GENOMIC DNA]</scope>
    <source>
        <strain evidence="2 3">08005</strain>
    </source>
</reference>
<dbReference type="AlphaFoldDB" id="A0A1S2CNE9"/>